<dbReference type="EMBL" id="LAZR01001899">
    <property type="protein sequence ID" value="KKN37360.1"/>
    <property type="molecule type" value="Genomic_DNA"/>
</dbReference>
<proteinExistence type="predicted"/>
<gene>
    <name evidence="1" type="ORF">LCGC14_0764210</name>
</gene>
<name>A0A0F9Q0F0_9ZZZZ</name>
<sequence>MKENYESNWGSPKLPPEDCSDNEIWDYALSFSGYTWTIDMHKEEKLIPILSEESVEFLDKHGGDWRVWDDKHGSAVLLTGCIASGRDEEDCSIEELRAALFMEQRSTRNSANWAKDEESEWSKTGYARELIGAIRKKI</sequence>
<reference evidence="1" key="1">
    <citation type="journal article" date="2015" name="Nature">
        <title>Complex archaea that bridge the gap between prokaryotes and eukaryotes.</title>
        <authorList>
            <person name="Spang A."/>
            <person name="Saw J.H."/>
            <person name="Jorgensen S.L."/>
            <person name="Zaremba-Niedzwiedzka K."/>
            <person name="Martijn J."/>
            <person name="Lind A.E."/>
            <person name="van Eijk R."/>
            <person name="Schleper C."/>
            <person name="Guy L."/>
            <person name="Ettema T.J."/>
        </authorList>
    </citation>
    <scope>NUCLEOTIDE SEQUENCE</scope>
</reference>
<organism evidence="1">
    <name type="scientific">marine sediment metagenome</name>
    <dbReference type="NCBI Taxonomy" id="412755"/>
    <lineage>
        <taxon>unclassified sequences</taxon>
        <taxon>metagenomes</taxon>
        <taxon>ecological metagenomes</taxon>
    </lineage>
</organism>
<protein>
    <submittedName>
        <fullName evidence="1">Uncharacterized protein</fullName>
    </submittedName>
</protein>
<dbReference type="AlphaFoldDB" id="A0A0F9Q0F0"/>
<comment type="caution">
    <text evidence="1">The sequence shown here is derived from an EMBL/GenBank/DDBJ whole genome shotgun (WGS) entry which is preliminary data.</text>
</comment>
<evidence type="ECO:0000313" key="1">
    <source>
        <dbReference type="EMBL" id="KKN37360.1"/>
    </source>
</evidence>
<accession>A0A0F9Q0F0</accession>